<evidence type="ECO:0000256" key="2">
    <source>
        <dbReference type="ARBA" id="ARBA00022649"/>
    </source>
</evidence>
<keyword evidence="4" id="KW-0479">Metal-binding</keyword>
<dbReference type="CDD" id="cd09881">
    <property type="entry name" value="PIN_VapC4-5_FitB-like"/>
    <property type="match status" value="1"/>
</dbReference>
<dbReference type="InterPro" id="IPR002716">
    <property type="entry name" value="PIN_dom"/>
</dbReference>
<keyword evidence="5" id="KW-0378">Hydrolase</keyword>
<evidence type="ECO:0000259" key="8">
    <source>
        <dbReference type="Pfam" id="PF01850"/>
    </source>
</evidence>
<evidence type="ECO:0000313" key="9">
    <source>
        <dbReference type="EMBL" id="PSL32749.1"/>
    </source>
</evidence>
<evidence type="ECO:0000313" key="10">
    <source>
        <dbReference type="Proteomes" id="UP000241964"/>
    </source>
</evidence>
<comment type="caution">
    <text evidence="9">The sequence shown here is derived from an EMBL/GenBank/DDBJ whole genome shotgun (WGS) entry which is preliminary data.</text>
</comment>
<evidence type="ECO:0000256" key="4">
    <source>
        <dbReference type="ARBA" id="ARBA00022723"/>
    </source>
</evidence>
<evidence type="ECO:0000256" key="7">
    <source>
        <dbReference type="ARBA" id="ARBA00038093"/>
    </source>
</evidence>
<dbReference type="GO" id="GO:0016787">
    <property type="term" value="F:hydrolase activity"/>
    <property type="evidence" value="ECO:0007669"/>
    <property type="project" value="UniProtKB-KW"/>
</dbReference>
<keyword evidence="2" id="KW-1277">Toxin-antitoxin system</keyword>
<evidence type="ECO:0000256" key="1">
    <source>
        <dbReference type="ARBA" id="ARBA00001946"/>
    </source>
</evidence>
<dbReference type="RefSeq" id="WP_106594345.1">
    <property type="nucleotide sequence ID" value="NZ_PYAS01000002.1"/>
</dbReference>
<dbReference type="Gene3D" id="3.40.50.1010">
    <property type="entry name" value="5'-nuclease"/>
    <property type="match status" value="1"/>
</dbReference>
<name>A0A2P8GFJ3_9BACT</name>
<feature type="domain" description="PIN" evidence="8">
    <location>
        <begin position="7"/>
        <end position="123"/>
    </location>
</feature>
<keyword evidence="3" id="KW-0540">Nuclease</keyword>
<dbReference type="OrthoDB" id="9804823at2"/>
<organism evidence="9 10">
    <name type="scientific">Dyadobacter jiangsuensis</name>
    <dbReference type="NCBI Taxonomy" id="1591085"/>
    <lineage>
        <taxon>Bacteria</taxon>
        <taxon>Pseudomonadati</taxon>
        <taxon>Bacteroidota</taxon>
        <taxon>Cytophagia</taxon>
        <taxon>Cytophagales</taxon>
        <taxon>Spirosomataceae</taxon>
        <taxon>Dyadobacter</taxon>
    </lineage>
</organism>
<evidence type="ECO:0000256" key="5">
    <source>
        <dbReference type="ARBA" id="ARBA00022801"/>
    </source>
</evidence>
<comment type="cofactor">
    <cofactor evidence="1">
        <name>Mg(2+)</name>
        <dbReference type="ChEBI" id="CHEBI:18420"/>
    </cofactor>
</comment>
<sequence>MESTGLVIDTGIFIEYLRKPEKSKTILASLPNDASLFVSAVTVYELMMGATNDQKKKDVEILLEGVSVLPFDEEVSVKAAEIYHSLRRRNLMIEFRDIFIAATAIIFQLPIKTLNKDHFQRIEALELA</sequence>
<keyword evidence="9" id="KW-0255">Endonuclease</keyword>
<dbReference type="PANTHER" id="PTHR33653:SF1">
    <property type="entry name" value="RIBONUCLEASE VAPC2"/>
    <property type="match status" value="1"/>
</dbReference>
<dbReference type="SUPFAM" id="SSF88723">
    <property type="entry name" value="PIN domain-like"/>
    <property type="match status" value="1"/>
</dbReference>
<gene>
    <name evidence="9" type="ORF">CLV60_102468</name>
</gene>
<protein>
    <submittedName>
        <fullName evidence="9">tRNA(fMet)-specific endonuclease VapC</fullName>
    </submittedName>
</protein>
<dbReference type="InterPro" id="IPR029060">
    <property type="entry name" value="PIN-like_dom_sf"/>
</dbReference>
<dbReference type="GO" id="GO:0046872">
    <property type="term" value="F:metal ion binding"/>
    <property type="evidence" value="ECO:0007669"/>
    <property type="project" value="UniProtKB-KW"/>
</dbReference>
<dbReference type="Proteomes" id="UP000241964">
    <property type="component" value="Unassembled WGS sequence"/>
</dbReference>
<dbReference type="Pfam" id="PF01850">
    <property type="entry name" value="PIN"/>
    <property type="match status" value="1"/>
</dbReference>
<keyword evidence="10" id="KW-1185">Reference proteome</keyword>
<keyword evidence="6" id="KW-0460">Magnesium</keyword>
<dbReference type="PANTHER" id="PTHR33653">
    <property type="entry name" value="RIBONUCLEASE VAPC2"/>
    <property type="match status" value="1"/>
</dbReference>
<comment type="similarity">
    <text evidence="7">Belongs to the PINc/VapC protein family.</text>
</comment>
<evidence type="ECO:0000256" key="3">
    <source>
        <dbReference type="ARBA" id="ARBA00022722"/>
    </source>
</evidence>
<dbReference type="GO" id="GO:0004519">
    <property type="term" value="F:endonuclease activity"/>
    <property type="evidence" value="ECO:0007669"/>
    <property type="project" value="UniProtKB-KW"/>
</dbReference>
<reference evidence="9 10" key="1">
    <citation type="submission" date="2018-03" db="EMBL/GenBank/DDBJ databases">
        <title>Genomic Encyclopedia of Archaeal and Bacterial Type Strains, Phase II (KMG-II): from individual species to whole genera.</title>
        <authorList>
            <person name="Goeker M."/>
        </authorList>
    </citation>
    <scope>NUCLEOTIDE SEQUENCE [LARGE SCALE GENOMIC DNA]</scope>
    <source>
        <strain evidence="9 10">DSM 29057</strain>
    </source>
</reference>
<evidence type="ECO:0000256" key="6">
    <source>
        <dbReference type="ARBA" id="ARBA00022842"/>
    </source>
</evidence>
<dbReference type="AlphaFoldDB" id="A0A2P8GFJ3"/>
<accession>A0A2P8GFJ3</accession>
<dbReference type="InterPro" id="IPR050556">
    <property type="entry name" value="Type_II_TA_system_RNase"/>
</dbReference>
<proteinExistence type="inferred from homology"/>
<dbReference type="EMBL" id="PYAS01000002">
    <property type="protein sequence ID" value="PSL32749.1"/>
    <property type="molecule type" value="Genomic_DNA"/>
</dbReference>